<organism evidence="1 2">
    <name type="scientific">Mycena albidolilacea</name>
    <dbReference type="NCBI Taxonomy" id="1033008"/>
    <lineage>
        <taxon>Eukaryota</taxon>
        <taxon>Fungi</taxon>
        <taxon>Dikarya</taxon>
        <taxon>Basidiomycota</taxon>
        <taxon>Agaricomycotina</taxon>
        <taxon>Agaricomycetes</taxon>
        <taxon>Agaricomycetidae</taxon>
        <taxon>Agaricales</taxon>
        <taxon>Marasmiineae</taxon>
        <taxon>Mycenaceae</taxon>
        <taxon>Mycena</taxon>
    </lineage>
</organism>
<gene>
    <name evidence="1" type="ORF">DFH08DRAFT_818626</name>
</gene>
<protein>
    <submittedName>
        <fullName evidence="1">Uncharacterized protein</fullName>
    </submittedName>
</protein>
<dbReference type="EMBL" id="JARIHO010000051">
    <property type="protein sequence ID" value="KAJ7321263.1"/>
    <property type="molecule type" value="Genomic_DNA"/>
</dbReference>
<proteinExistence type="predicted"/>
<keyword evidence="2" id="KW-1185">Reference proteome</keyword>
<sequence length="207" mass="24145">MLLGELLKDVADITSTKNIPSVRNFSAQYVQKQQAEIERKLYRDTYLGDFKIKVRQDAIDTVRRIYAPRDHEVFQLVPPDFGVIISQTYNEIGQPPVTRQSCWDIYRQLLHCSHTLDDIYHIPEDFDAKWGYALTMARDDYAKEIKLLPNLRPLRNDMEQSARLDEMLNEDEPAVANRGNDDETDEIFAWFSDDEFAGVPQADIDEW</sequence>
<accession>A0AAD7EGA8</accession>
<dbReference type="AlphaFoldDB" id="A0AAD7EGA8"/>
<dbReference type="Proteomes" id="UP001218218">
    <property type="component" value="Unassembled WGS sequence"/>
</dbReference>
<evidence type="ECO:0000313" key="1">
    <source>
        <dbReference type="EMBL" id="KAJ7321263.1"/>
    </source>
</evidence>
<reference evidence="1" key="1">
    <citation type="submission" date="2023-03" db="EMBL/GenBank/DDBJ databases">
        <title>Massive genome expansion in bonnet fungi (Mycena s.s.) driven by repeated elements and novel gene families across ecological guilds.</title>
        <authorList>
            <consortium name="Lawrence Berkeley National Laboratory"/>
            <person name="Harder C.B."/>
            <person name="Miyauchi S."/>
            <person name="Viragh M."/>
            <person name="Kuo A."/>
            <person name="Thoen E."/>
            <person name="Andreopoulos B."/>
            <person name="Lu D."/>
            <person name="Skrede I."/>
            <person name="Drula E."/>
            <person name="Henrissat B."/>
            <person name="Morin E."/>
            <person name="Kohler A."/>
            <person name="Barry K."/>
            <person name="LaButti K."/>
            <person name="Morin E."/>
            <person name="Salamov A."/>
            <person name="Lipzen A."/>
            <person name="Mereny Z."/>
            <person name="Hegedus B."/>
            <person name="Baldrian P."/>
            <person name="Stursova M."/>
            <person name="Weitz H."/>
            <person name="Taylor A."/>
            <person name="Grigoriev I.V."/>
            <person name="Nagy L.G."/>
            <person name="Martin F."/>
            <person name="Kauserud H."/>
        </authorList>
    </citation>
    <scope>NUCLEOTIDE SEQUENCE</scope>
    <source>
        <strain evidence="1">CBHHK002</strain>
    </source>
</reference>
<comment type="caution">
    <text evidence="1">The sequence shown here is derived from an EMBL/GenBank/DDBJ whole genome shotgun (WGS) entry which is preliminary data.</text>
</comment>
<name>A0AAD7EGA8_9AGAR</name>
<evidence type="ECO:0000313" key="2">
    <source>
        <dbReference type="Proteomes" id="UP001218218"/>
    </source>
</evidence>